<dbReference type="AlphaFoldDB" id="A0A1N7DTB4"/>
<dbReference type="RefSeq" id="WP_076476914.1">
    <property type="nucleotide sequence ID" value="NZ_FTNT01000002.1"/>
</dbReference>
<organism evidence="1 2">
    <name type="scientific">Williamsia sterculiae</name>
    <dbReference type="NCBI Taxonomy" id="1344003"/>
    <lineage>
        <taxon>Bacteria</taxon>
        <taxon>Bacillati</taxon>
        <taxon>Actinomycetota</taxon>
        <taxon>Actinomycetes</taxon>
        <taxon>Mycobacteriales</taxon>
        <taxon>Nocardiaceae</taxon>
        <taxon>Williamsia</taxon>
    </lineage>
</organism>
<dbReference type="OrthoDB" id="4412823at2"/>
<dbReference type="NCBIfam" id="TIGR03931">
    <property type="entry name" value="T7SS_Rv3446c"/>
    <property type="match status" value="1"/>
</dbReference>
<sequence>MSVERRIPEPVVLDIAYHTVQSDAGTWDVTELMSAIDAPSVRVGGVVRGPREAWAAVFAAALGGSRPRSAVLAHPTTWGAVRCAVPRAAADAAVDDLRMVPRAVLIAETHLEVTARRAVVVEVHSARVDAHVVGNGPDGWDVLSTTVVDDVPGRPALGDDLGDDPPDAVIVDGADPVRVAEVVVDTERGCAVGRVVAADRTLLHRFAGVRRPPVPQPVIPQAPAPSSRSRGPLALQVAAAVAVVAGIAATAVAVIGVGDGGSTADTEYRSVSVGSVSIQVPATWARTDAEPTPGQVRTVVADRDLGHRLVIVTNRLPGTATQASVATSLHNRIRQIGADTVSDFAADTRYAGRPVIAYRELAGSGGAVRWHVLVERAIQVSIGCQDAAGTAVERACRRAVGSATVVVNP</sequence>
<evidence type="ECO:0000313" key="2">
    <source>
        <dbReference type="Proteomes" id="UP000186218"/>
    </source>
</evidence>
<gene>
    <name evidence="1" type="ORF">SAMN05445060_0891</name>
</gene>
<name>A0A1N7DTB4_9NOCA</name>
<keyword evidence="2" id="KW-1185">Reference proteome</keyword>
<dbReference type="EMBL" id="FTNT01000002">
    <property type="protein sequence ID" value="SIR79074.1"/>
    <property type="molecule type" value="Genomic_DNA"/>
</dbReference>
<protein>
    <submittedName>
        <fullName evidence="1">Type VII secretion-associated protein, Rv3446c family, C-terminal domain-containing protein</fullName>
    </submittedName>
</protein>
<proteinExistence type="predicted"/>
<dbReference type="InterPro" id="IPR023840">
    <property type="entry name" value="T7SS_Rv3446c"/>
</dbReference>
<dbReference type="STRING" id="1344003.SAMN05445060_0891"/>
<reference evidence="1 2" key="1">
    <citation type="submission" date="2017-01" db="EMBL/GenBank/DDBJ databases">
        <authorList>
            <person name="Mah S.A."/>
            <person name="Swanson W.J."/>
            <person name="Moy G.W."/>
            <person name="Vacquier V.D."/>
        </authorList>
    </citation>
    <scope>NUCLEOTIDE SEQUENCE [LARGE SCALE GENOMIC DNA]</scope>
    <source>
        <strain evidence="1 2">CPCC 203464</strain>
    </source>
</reference>
<evidence type="ECO:0000313" key="1">
    <source>
        <dbReference type="EMBL" id="SIR79074.1"/>
    </source>
</evidence>
<accession>A0A1N7DTB4</accession>
<dbReference type="Proteomes" id="UP000186218">
    <property type="component" value="Unassembled WGS sequence"/>
</dbReference>